<dbReference type="RefSeq" id="WP_127705498.1">
    <property type="nucleotide sequence ID" value="NZ_SACK01000005.1"/>
</dbReference>
<accession>A0A437MRT9</accession>
<sequence length="200" mass="23522">MDKLEIAFALFDEYNKKDPSVFVYDGQEYPQEYFFALKLHEWVLKLDPQANEELLLASRCQHIGRWESPRESYPPGREAYLSWRKNLALHHADVASTLLREAGYGDQEVERVREILLKKRIKLDPDVQTIENALCLVFLQYQYEVFRKRYEDDPEKMVNILHRSLLKMDTQGHAFALQLNYSEEGLKLVNEAVALITKKS</sequence>
<keyword evidence="2" id="KW-1185">Reference proteome</keyword>
<dbReference type="Pfam" id="PF13875">
    <property type="entry name" value="DUF4202"/>
    <property type="match status" value="1"/>
</dbReference>
<dbReference type="Proteomes" id="UP000282759">
    <property type="component" value="Unassembled WGS sequence"/>
</dbReference>
<dbReference type="AlphaFoldDB" id="A0A437MRT9"/>
<name>A0A437MRT9_9SPHI</name>
<proteinExistence type="predicted"/>
<protein>
    <submittedName>
        <fullName evidence="1">DUF4202 domain-containing protein</fullName>
    </submittedName>
</protein>
<organism evidence="1 2">
    <name type="scientific">Mucilaginibacter limnophilus</name>
    <dbReference type="NCBI Taxonomy" id="1932778"/>
    <lineage>
        <taxon>Bacteria</taxon>
        <taxon>Pseudomonadati</taxon>
        <taxon>Bacteroidota</taxon>
        <taxon>Sphingobacteriia</taxon>
        <taxon>Sphingobacteriales</taxon>
        <taxon>Sphingobacteriaceae</taxon>
        <taxon>Mucilaginibacter</taxon>
    </lineage>
</organism>
<comment type="caution">
    <text evidence="1">The sequence shown here is derived from an EMBL/GenBank/DDBJ whole genome shotgun (WGS) entry which is preliminary data.</text>
</comment>
<dbReference type="InterPro" id="IPR025255">
    <property type="entry name" value="DUF4202"/>
</dbReference>
<dbReference type="PANTHER" id="PTHR41729">
    <property type="entry name" value="GLUTAMYL-TRNA SYNTHETASE"/>
    <property type="match status" value="1"/>
</dbReference>
<dbReference type="OrthoDB" id="9799165at2"/>
<gene>
    <name evidence="1" type="ORF">EOD41_12820</name>
</gene>
<dbReference type="EMBL" id="SACK01000005">
    <property type="protein sequence ID" value="RVU00356.1"/>
    <property type="molecule type" value="Genomic_DNA"/>
</dbReference>
<reference evidence="1 2" key="1">
    <citation type="submission" date="2019-01" db="EMBL/GenBank/DDBJ databases">
        <authorList>
            <person name="Chen W.-M."/>
        </authorList>
    </citation>
    <scope>NUCLEOTIDE SEQUENCE [LARGE SCALE GENOMIC DNA]</scope>
    <source>
        <strain evidence="1 2">YBJ-36</strain>
    </source>
</reference>
<evidence type="ECO:0000313" key="2">
    <source>
        <dbReference type="Proteomes" id="UP000282759"/>
    </source>
</evidence>
<dbReference type="PANTHER" id="PTHR41729:SF1">
    <property type="entry name" value="GLUTAMYL-TRNA SYNTHETASE"/>
    <property type="match status" value="1"/>
</dbReference>
<evidence type="ECO:0000313" key="1">
    <source>
        <dbReference type="EMBL" id="RVU00356.1"/>
    </source>
</evidence>